<keyword evidence="2" id="KW-1185">Reference proteome</keyword>
<protein>
    <submittedName>
        <fullName evidence="1">Uncharacterized protein</fullName>
    </submittedName>
</protein>
<reference evidence="1" key="1">
    <citation type="submission" date="2020-12" db="EMBL/GenBank/DDBJ databases">
        <title>Taurinivorans muris gen. nov., sp. nov., fundamental and realized metabolic niche of a ubiquitous sulfidogenic bacterium in the murine intestine.</title>
        <authorList>
            <person name="Ye H."/>
            <person name="Hanson B.T."/>
            <person name="Loy A."/>
        </authorList>
    </citation>
    <scope>NUCLEOTIDE SEQUENCE</scope>
    <source>
        <strain evidence="1">LT0009</strain>
    </source>
</reference>
<name>A0ABY5Y4R5_9BACT</name>
<sequence>MSYSQYMDIANSVMWEAIHATNYNSHNTSREFKPVAFHYSDLSDKTPEAYIYPYTDTFNPFVMIEGSTKSFTSFVYGLINPETYDPSMLLTISSGGEPNTITNYEATQKFLTTHPAARLSSELSYGIVIDEQA</sequence>
<dbReference type="Proteomes" id="UP001058120">
    <property type="component" value="Chromosome"/>
</dbReference>
<proteinExistence type="predicted"/>
<gene>
    <name evidence="1" type="ORF">JBF11_04375</name>
</gene>
<evidence type="ECO:0000313" key="2">
    <source>
        <dbReference type="Proteomes" id="UP001058120"/>
    </source>
</evidence>
<accession>A0ABY5Y4R5</accession>
<organism evidence="1 2">
    <name type="scientific">Taurinivorans muris</name>
    <dbReference type="NCBI Taxonomy" id="2787751"/>
    <lineage>
        <taxon>Bacteria</taxon>
        <taxon>Pseudomonadati</taxon>
        <taxon>Thermodesulfobacteriota</taxon>
        <taxon>Desulfovibrionia</taxon>
        <taxon>Desulfovibrionales</taxon>
        <taxon>Desulfovibrionaceae</taxon>
        <taxon>Taurinivorans</taxon>
    </lineage>
</organism>
<evidence type="ECO:0000313" key="1">
    <source>
        <dbReference type="EMBL" id="UWX06549.1"/>
    </source>
</evidence>
<dbReference type="RefSeq" id="WP_334316161.1">
    <property type="nucleotide sequence ID" value="NZ_CP065938.1"/>
</dbReference>
<dbReference type="EMBL" id="CP065938">
    <property type="protein sequence ID" value="UWX06549.1"/>
    <property type="molecule type" value="Genomic_DNA"/>
</dbReference>